<dbReference type="PANTHER" id="PTHR48225:SF7">
    <property type="entry name" value="MEIOSIS-SPECIFIC PROTEIN HOP1"/>
    <property type="match status" value="1"/>
</dbReference>
<feature type="coiled-coil region" evidence="6">
    <location>
        <begin position="500"/>
        <end position="527"/>
    </location>
</feature>
<comment type="subcellular location">
    <subcellularLocation>
        <location evidence="2">Chromosome</location>
    </subcellularLocation>
    <subcellularLocation>
        <location evidence="1">Nucleus</location>
    </subcellularLocation>
</comment>
<dbReference type="Pfam" id="PF02301">
    <property type="entry name" value="HORMA"/>
    <property type="match status" value="1"/>
</dbReference>
<keyword evidence="6" id="KW-0175">Coiled coil</keyword>
<reference evidence="8 9" key="1">
    <citation type="submission" date="2024-05" db="EMBL/GenBank/DDBJ databases">
        <title>Long read based assembly of the Candida bracarensis genome reveals expanded adhesin content.</title>
        <authorList>
            <person name="Marcet-Houben M."/>
            <person name="Ksiezopolska E."/>
            <person name="Gabaldon T."/>
        </authorList>
    </citation>
    <scope>NUCLEOTIDE SEQUENCE [LARGE SCALE GENOMIC DNA]</scope>
    <source>
        <strain evidence="8 9">CBM6</strain>
    </source>
</reference>
<dbReference type="InterPro" id="IPR003511">
    <property type="entry name" value="HORMA_dom"/>
</dbReference>
<protein>
    <submittedName>
        <fullName evidence="8">Meiosis-specific protein HOP1</fullName>
    </submittedName>
</protein>
<dbReference type="EMBL" id="JBEVYD010000008">
    <property type="protein sequence ID" value="KAL3230997.1"/>
    <property type="molecule type" value="Genomic_DNA"/>
</dbReference>
<dbReference type="InterPro" id="IPR036570">
    <property type="entry name" value="HORMA_dom_sf"/>
</dbReference>
<evidence type="ECO:0000256" key="6">
    <source>
        <dbReference type="SAM" id="Coils"/>
    </source>
</evidence>
<sequence>MATKQLTRQNAETSISTEQSQKLVQTMLTMSFGCLAFLRGLFPDDSFIDQRFVPEKVEKNYDKNNSSQGSSIKVKTLVRGKSSEVDILLDWLEKGVFKSIKMKYLKALSMGIFLDEKYPNDLIENYVFSFSYDEDENVSLSINNGAETTCSRSVAFNQIKPDTISLLDSRKMAQQLMRRFIIITQSLEPLPEKKFLTMRLMFNERTDPEYQPMFFRDATYEKQATIKIPASLDRDAIEVGTLDTKIHKLTMNVLSALELKENEDYIEIDPFNVVNESNLIIEDSVNKEESQTTNILGNILKSSQFSLQPTQAVYQISQKALPTCECKEDISTSSTALKCCKRCNKIVHGLCYGNYHSQKIDSCIECLCGQGFDYSADCFKDLMMVRRCYRYLARLKGSLPRSLRIIYTNIITRNTEDDPEVVERFQFCISALFFGSILSIDEQKIEISRHSQHKASPSMVMNDFEKIFITSQKKLQPGSSFGLRFHYSSPNALNCYVIPLAKSRDQIMEWLEEIRNLKAQYRTFLTESYDIGKLTLNDNQESCTFEESKKRKLPGYEDSVPIDTQELFQNLKCTEKPKKYRKISISKKTLKSVW</sequence>
<evidence type="ECO:0000313" key="9">
    <source>
        <dbReference type="Proteomes" id="UP001623330"/>
    </source>
</evidence>
<keyword evidence="3" id="KW-0158">Chromosome</keyword>
<dbReference type="Proteomes" id="UP001623330">
    <property type="component" value="Unassembled WGS sequence"/>
</dbReference>
<comment type="caution">
    <text evidence="8">The sequence shown here is derived from an EMBL/GenBank/DDBJ whole genome shotgun (WGS) entry which is preliminary data.</text>
</comment>
<evidence type="ECO:0000259" key="7">
    <source>
        <dbReference type="PROSITE" id="PS50815"/>
    </source>
</evidence>
<evidence type="ECO:0000256" key="2">
    <source>
        <dbReference type="ARBA" id="ARBA00004286"/>
    </source>
</evidence>
<feature type="domain" description="HORMA" evidence="7">
    <location>
        <begin position="18"/>
        <end position="253"/>
    </location>
</feature>
<dbReference type="SUPFAM" id="SSF56019">
    <property type="entry name" value="The spindle assembly checkpoint protein mad2"/>
    <property type="match status" value="1"/>
</dbReference>
<keyword evidence="9" id="KW-1185">Reference proteome</keyword>
<dbReference type="Gene3D" id="3.30.900.10">
    <property type="entry name" value="HORMA domain"/>
    <property type="match status" value="1"/>
</dbReference>
<evidence type="ECO:0000313" key="8">
    <source>
        <dbReference type="EMBL" id="KAL3230997.1"/>
    </source>
</evidence>
<keyword evidence="4" id="KW-0539">Nucleus</keyword>
<dbReference type="InterPro" id="IPR051294">
    <property type="entry name" value="HORMA_MeioticProgression"/>
</dbReference>
<accession>A0ABR4NS05</accession>
<organism evidence="8 9">
    <name type="scientific">Nakaseomyces bracarensis</name>
    <dbReference type="NCBI Taxonomy" id="273131"/>
    <lineage>
        <taxon>Eukaryota</taxon>
        <taxon>Fungi</taxon>
        <taxon>Dikarya</taxon>
        <taxon>Ascomycota</taxon>
        <taxon>Saccharomycotina</taxon>
        <taxon>Saccharomycetes</taxon>
        <taxon>Saccharomycetales</taxon>
        <taxon>Saccharomycetaceae</taxon>
        <taxon>Nakaseomyces</taxon>
    </lineage>
</organism>
<proteinExistence type="predicted"/>
<dbReference type="PROSITE" id="PS51257">
    <property type="entry name" value="PROKAR_LIPOPROTEIN"/>
    <property type="match status" value="1"/>
</dbReference>
<evidence type="ECO:0000256" key="5">
    <source>
        <dbReference type="ARBA" id="ARBA00023254"/>
    </source>
</evidence>
<dbReference type="PROSITE" id="PS50815">
    <property type="entry name" value="HORMA"/>
    <property type="match status" value="1"/>
</dbReference>
<evidence type="ECO:0000256" key="3">
    <source>
        <dbReference type="ARBA" id="ARBA00022454"/>
    </source>
</evidence>
<gene>
    <name evidence="8" type="ORF">RNJ44_00636</name>
</gene>
<evidence type="ECO:0000256" key="1">
    <source>
        <dbReference type="ARBA" id="ARBA00004123"/>
    </source>
</evidence>
<evidence type="ECO:0000256" key="4">
    <source>
        <dbReference type="ARBA" id="ARBA00023242"/>
    </source>
</evidence>
<dbReference type="PANTHER" id="PTHR48225">
    <property type="entry name" value="HORMA DOMAIN-CONTAINING PROTEIN 1"/>
    <property type="match status" value="1"/>
</dbReference>
<keyword evidence="5" id="KW-0469">Meiosis</keyword>
<name>A0ABR4NS05_9SACH</name>